<evidence type="ECO:0000313" key="6">
    <source>
        <dbReference type="EMBL" id="OBX48831.1"/>
    </source>
</evidence>
<dbReference type="PROSITE" id="PS50931">
    <property type="entry name" value="HTH_LYSR"/>
    <property type="match status" value="1"/>
</dbReference>
<keyword evidence="4" id="KW-0804">Transcription</keyword>
<dbReference type="AlphaFoldDB" id="A0A1B8PI02"/>
<feature type="domain" description="HTH lysR-type" evidence="5">
    <location>
        <begin position="2"/>
        <end position="59"/>
    </location>
</feature>
<dbReference type="InterPro" id="IPR005119">
    <property type="entry name" value="LysR_subst-bd"/>
</dbReference>
<dbReference type="RefSeq" id="WP_066885477.1">
    <property type="nucleotide sequence ID" value="NZ_JAKREH010000016.1"/>
</dbReference>
<dbReference type="OrthoDB" id="9775392at2"/>
<keyword evidence="2" id="KW-0805">Transcription regulation</keyword>
<dbReference type="FunFam" id="1.10.10.10:FF:000001">
    <property type="entry name" value="LysR family transcriptional regulator"/>
    <property type="match status" value="1"/>
</dbReference>
<dbReference type="InterPro" id="IPR036388">
    <property type="entry name" value="WH-like_DNA-bd_sf"/>
</dbReference>
<dbReference type="SUPFAM" id="SSF53850">
    <property type="entry name" value="Periplasmic binding protein-like II"/>
    <property type="match status" value="1"/>
</dbReference>
<evidence type="ECO:0000259" key="5">
    <source>
        <dbReference type="PROSITE" id="PS50931"/>
    </source>
</evidence>
<dbReference type="Proteomes" id="UP000092671">
    <property type="component" value="Unassembled WGS sequence"/>
</dbReference>
<gene>
    <name evidence="6" type="ORF">A9Z60_04075</name>
</gene>
<organism evidence="6 7">
    <name type="scientific">Moraxella nonliquefaciens</name>
    <dbReference type="NCBI Taxonomy" id="478"/>
    <lineage>
        <taxon>Bacteria</taxon>
        <taxon>Pseudomonadati</taxon>
        <taxon>Pseudomonadota</taxon>
        <taxon>Gammaproteobacteria</taxon>
        <taxon>Moraxellales</taxon>
        <taxon>Moraxellaceae</taxon>
        <taxon>Moraxella</taxon>
    </lineage>
</organism>
<evidence type="ECO:0000256" key="3">
    <source>
        <dbReference type="ARBA" id="ARBA00023125"/>
    </source>
</evidence>
<dbReference type="Pfam" id="PF00126">
    <property type="entry name" value="HTH_1"/>
    <property type="match status" value="1"/>
</dbReference>
<dbReference type="CDD" id="cd08411">
    <property type="entry name" value="PBP2_OxyR"/>
    <property type="match status" value="1"/>
</dbReference>
<dbReference type="EMBL" id="LZDN01000040">
    <property type="protein sequence ID" value="OBX48831.1"/>
    <property type="molecule type" value="Genomic_DNA"/>
</dbReference>
<name>A0A1B8PI02_MORNO</name>
<dbReference type="Gene3D" id="3.40.190.10">
    <property type="entry name" value="Periplasmic binding protein-like II"/>
    <property type="match status" value="2"/>
</dbReference>
<evidence type="ECO:0000256" key="2">
    <source>
        <dbReference type="ARBA" id="ARBA00023015"/>
    </source>
</evidence>
<dbReference type="Gene3D" id="1.10.10.10">
    <property type="entry name" value="Winged helix-like DNA-binding domain superfamily/Winged helix DNA-binding domain"/>
    <property type="match status" value="1"/>
</dbReference>
<dbReference type="GO" id="GO:0032993">
    <property type="term" value="C:protein-DNA complex"/>
    <property type="evidence" value="ECO:0007669"/>
    <property type="project" value="TreeGrafter"/>
</dbReference>
<dbReference type="InterPro" id="IPR000847">
    <property type="entry name" value="LysR_HTH_N"/>
</dbReference>
<dbReference type="PRINTS" id="PR00039">
    <property type="entry name" value="HTHLYSR"/>
</dbReference>
<dbReference type="PANTHER" id="PTHR30346">
    <property type="entry name" value="TRANSCRIPTIONAL DUAL REGULATOR HCAR-RELATED"/>
    <property type="match status" value="1"/>
</dbReference>
<dbReference type="InterPro" id="IPR036390">
    <property type="entry name" value="WH_DNA-bd_sf"/>
</dbReference>
<evidence type="ECO:0000256" key="4">
    <source>
        <dbReference type="ARBA" id="ARBA00023163"/>
    </source>
</evidence>
<comment type="caution">
    <text evidence="6">The sequence shown here is derived from an EMBL/GenBank/DDBJ whole genome shotgun (WGS) entry which is preliminary data.</text>
</comment>
<reference evidence="6 7" key="1">
    <citation type="submission" date="2016-06" db="EMBL/GenBank/DDBJ databases">
        <title>Draft genome of Moraxella nonliquefaciens CCUG 60284.</title>
        <authorList>
            <person name="Salva-Serra F."/>
            <person name="Engstrom-Jakobsson H."/>
            <person name="Thorell K."/>
            <person name="Gonzales-Siles L."/>
            <person name="Karlsson R."/>
            <person name="Boulund F."/>
            <person name="Engstrand L."/>
            <person name="Kristiansson E."/>
            <person name="Moore E."/>
        </authorList>
    </citation>
    <scope>NUCLEOTIDE SEQUENCE [LARGE SCALE GENOMIC DNA]</scope>
    <source>
        <strain evidence="6 7">CCUG 60284</strain>
    </source>
</reference>
<sequence length="299" mass="33559">MITLRQLEFALAVAKHKHFKRAAEECNISQSALSLGIAELEKQLDTQIFERNNKQVLITPIGEELLERAQRVFSEINDLTTRAHSHQLPLAYPMTIGIIPTIAPYLLPKVLPALKQKHPNFDIAVREKQTERLLEQVRYGHIDTAIVALPYAIDGLHAFEFWAENFYAIFPKDAKQDKTSISSTELFENDVLLLGEGHCLTDQVLSVCTMNKNELKSGFSDATLNTLIQMAKVGMGTTLVPKMALEQIGDDVTALPLNEAGPHRRLAFVTRLNYARVNDVKTLSEIFNEALSIHEQAMN</sequence>
<accession>A0A1B8PI02</accession>
<comment type="similarity">
    <text evidence="1">Belongs to the LysR transcriptional regulatory family.</text>
</comment>
<protein>
    <submittedName>
        <fullName evidence="6">LysR family transcriptional regulator</fullName>
    </submittedName>
</protein>
<dbReference type="Pfam" id="PF03466">
    <property type="entry name" value="LysR_substrate"/>
    <property type="match status" value="1"/>
</dbReference>
<dbReference type="SUPFAM" id="SSF46785">
    <property type="entry name" value="Winged helix' DNA-binding domain"/>
    <property type="match status" value="1"/>
</dbReference>
<dbReference type="GO" id="GO:0003677">
    <property type="term" value="F:DNA binding"/>
    <property type="evidence" value="ECO:0007669"/>
    <property type="project" value="UniProtKB-KW"/>
</dbReference>
<dbReference type="GO" id="GO:0003700">
    <property type="term" value="F:DNA-binding transcription factor activity"/>
    <property type="evidence" value="ECO:0007669"/>
    <property type="project" value="InterPro"/>
</dbReference>
<evidence type="ECO:0000256" key="1">
    <source>
        <dbReference type="ARBA" id="ARBA00009437"/>
    </source>
</evidence>
<proteinExistence type="inferred from homology"/>
<keyword evidence="3" id="KW-0238">DNA-binding</keyword>
<dbReference type="PANTHER" id="PTHR30346:SF10">
    <property type="entry name" value="TRANSCRIPTIONAL REGULATOR OF OXIDATIVE STRESS OXYR"/>
    <property type="match status" value="1"/>
</dbReference>
<evidence type="ECO:0000313" key="7">
    <source>
        <dbReference type="Proteomes" id="UP000092671"/>
    </source>
</evidence>